<dbReference type="RefSeq" id="WP_012460429.1">
    <property type="nucleotide sequence ID" value="NC_010733.1"/>
</dbReference>
<protein>
    <submittedName>
        <fullName evidence="1">Uncharacterized protein</fullName>
    </submittedName>
</protein>
<sequence length="102" mass="11517">MTRKLQIELSDETFAYLEMLAFGLELERTDKDDLSDWKGFDKQRNDFGPGVRELLQEIAGSIATGVDRPGSWERGVVDSLTGWQGTYNKGMLAECIKDEVVK</sequence>
<name>B2XSE8_9VIBR</name>
<accession>B2XSE8</accession>
<reference evidence="1" key="1">
    <citation type="journal article" date="2008" name="Appl. Environ. Microbiol.">
        <title>Correlation between detection of a plasmid and high-level virulence of Vibrio nigripulchritudo, a pathogen of the shrimp Litopenaeus stylirostris.</title>
        <authorList>
            <person name="Reynaud Y."/>
            <person name="Saulnier D."/>
            <person name="Mazel D."/>
            <person name="Goarant C."/>
            <person name="Le Roux F."/>
        </authorList>
    </citation>
    <scope>NUCLEOTIDE SEQUENCE</scope>
    <source>
        <strain evidence="1">SFn1</strain>
        <plasmid evidence="1">pSFn1</plasmid>
    </source>
</reference>
<keyword evidence="1" id="KW-0614">Plasmid</keyword>
<dbReference type="EMBL" id="EU156059">
    <property type="protein sequence ID" value="ABX24528.1"/>
    <property type="molecule type" value="Genomic_DNA"/>
</dbReference>
<proteinExistence type="predicted"/>
<dbReference type="AlphaFoldDB" id="B2XSE8"/>
<organism evidence="1">
    <name type="scientific">Vibrio nigripulchritudo</name>
    <dbReference type="NCBI Taxonomy" id="28173"/>
    <lineage>
        <taxon>Bacteria</taxon>
        <taxon>Pseudomonadati</taxon>
        <taxon>Pseudomonadota</taxon>
        <taxon>Gammaproteobacteria</taxon>
        <taxon>Vibrionales</taxon>
        <taxon>Vibrionaceae</taxon>
        <taxon>Vibrio</taxon>
    </lineage>
</organism>
<geneLocation type="plasmid" evidence="1">
    <name>pSFn1</name>
</geneLocation>
<evidence type="ECO:0000313" key="1">
    <source>
        <dbReference type="EMBL" id="ABX24528.1"/>
    </source>
</evidence>